<dbReference type="VEuPathDB" id="VectorBase:GAUT030315"/>
<organism evidence="1 2">
    <name type="scientific">Glossina austeni</name>
    <name type="common">Savannah tsetse fly</name>
    <dbReference type="NCBI Taxonomy" id="7395"/>
    <lineage>
        <taxon>Eukaryota</taxon>
        <taxon>Metazoa</taxon>
        <taxon>Ecdysozoa</taxon>
        <taxon>Arthropoda</taxon>
        <taxon>Hexapoda</taxon>
        <taxon>Insecta</taxon>
        <taxon>Pterygota</taxon>
        <taxon>Neoptera</taxon>
        <taxon>Endopterygota</taxon>
        <taxon>Diptera</taxon>
        <taxon>Brachycera</taxon>
        <taxon>Muscomorpha</taxon>
        <taxon>Hippoboscoidea</taxon>
        <taxon>Glossinidae</taxon>
        <taxon>Glossina</taxon>
    </lineage>
</organism>
<sequence>MLALEGCFSFCWAKREKIGKWVSGIKQQRADPYATCINNGSPCNFQFDNGLKSRIRKTESDCHGGNHNHFHFLTSLPVGTDNCQRFHNADDCRNNGQSVMSTTTTVLATCLPSFNGNSNIDNNGNQNTKASNNSITCHSDHNSSVNTINDNSDSVCHCYIVEMKNFTKVAVPSTKMTSQAENLRSGSTPTKTTPTFGKFINLQTTTGGTIQRVIRNYKKDSSIICPDSRRFKHSTIEYLDIFNKETGRLEGAEVPEPAERQAILPSVGTGANTSAINKSGHGLIGKINARSTALKKFLAGFANFSSNFTQQFYTVRIDIINKLSCQYNKHNTINKLSCQVKDLYDQVWERVSDPIIKGLD</sequence>
<proteinExistence type="predicted"/>
<dbReference type="EnsemblMetazoa" id="GAUT030315-RA">
    <property type="protein sequence ID" value="GAUT030315-PA"/>
    <property type="gene ID" value="GAUT030315"/>
</dbReference>
<accession>A0A1A9V9P7</accession>
<dbReference type="Proteomes" id="UP000078200">
    <property type="component" value="Unassembled WGS sequence"/>
</dbReference>
<evidence type="ECO:0000313" key="2">
    <source>
        <dbReference type="Proteomes" id="UP000078200"/>
    </source>
</evidence>
<protein>
    <submittedName>
        <fullName evidence="1">Uncharacterized protein</fullName>
    </submittedName>
</protein>
<name>A0A1A9V9P7_GLOAU</name>
<keyword evidence="2" id="KW-1185">Reference proteome</keyword>
<reference evidence="1" key="1">
    <citation type="submission" date="2020-05" db="UniProtKB">
        <authorList>
            <consortium name="EnsemblMetazoa"/>
        </authorList>
    </citation>
    <scope>IDENTIFICATION</scope>
    <source>
        <strain evidence="1">TTRI</strain>
    </source>
</reference>
<evidence type="ECO:0000313" key="1">
    <source>
        <dbReference type="EnsemblMetazoa" id="GAUT030315-PA"/>
    </source>
</evidence>
<dbReference type="AlphaFoldDB" id="A0A1A9V9P7"/>